<sequence>MQAAYYTQYGSADVLHYGEQPTPTPKADQILVRVRAGSVNPIDWKVRQGELKLLTGHKFPKIPGRDVAGEVAAIGDNVTRFRIGDRVYGMAADGVGGAAAEYAVLAETSAAFIPQQLSMEQAGAVPLAALTALQGLYHHGRLLSGDRVLINGASGGVGSFAVQIARALGAGEITGVCGPDNQELVRTLGADRVINHKEHDFTTDHSRYDLVFDAAGKSSFSASKASLRRLGRYVTTTPDPAALVTGTVATAFSDKSQAMFLAKNSGSDLALISAWLQAGTIKPIIYKTFALRDLAEAHSLSEKGGTPGKIVLMVE</sequence>
<dbReference type="Pfam" id="PF08240">
    <property type="entry name" value="ADH_N"/>
    <property type="match status" value="1"/>
</dbReference>
<dbReference type="InterPro" id="IPR036291">
    <property type="entry name" value="NAD(P)-bd_dom_sf"/>
</dbReference>
<accession>A0ABY7LPK6</accession>
<evidence type="ECO:0000313" key="3">
    <source>
        <dbReference type="Proteomes" id="UP001211005"/>
    </source>
</evidence>
<dbReference type="Gene3D" id="3.90.180.10">
    <property type="entry name" value="Medium-chain alcohol dehydrogenases, catalytic domain"/>
    <property type="match status" value="1"/>
</dbReference>
<reference evidence="2 3" key="1">
    <citation type="submission" date="2022-12" db="EMBL/GenBank/DDBJ databases">
        <title>Hymenobacter canadensis sp. nov. isolated from lake water of the Cambridge Bay, Canada.</title>
        <authorList>
            <person name="Kim W.H."/>
            <person name="Lee Y.M."/>
        </authorList>
    </citation>
    <scope>NUCLEOTIDE SEQUENCE [LARGE SCALE GENOMIC DNA]</scope>
    <source>
        <strain evidence="2 3">PAMC 29467</strain>
    </source>
</reference>
<dbReference type="CDD" id="cd08267">
    <property type="entry name" value="MDR1"/>
    <property type="match status" value="1"/>
</dbReference>
<dbReference type="Gene3D" id="3.40.50.720">
    <property type="entry name" value="NAD(P)-binding Rossmann-like Domain"/>
    <property type="match status" value="1"/>
</dbReference>
<organism evidence="2 3">
    <name type="scientific">Hymenobacter canadensis</name>
    <dbReference type="NCBI Taxonomy" id="2999067"/>
    <lineage>
        <taxon>Bacteria</taxon>
        <taxon>Pseudomonadati</taxon>
        <taxon>Bacteroidota</taxon>
        <taxon>Cytophagia</taxon>
        <taxon>Cytophagales</taxon>
        <taxon>Hymenobacteraceae</taxon>
        <taxon>Hymenobacter</taxon>
    </lineage>
</organism>
<dbReference type="RefSeq" id="WP_269560421.1">
    <property type="nucleotide sequence ID" value="NZ_CP114767.1"/>
</dbReference>
<dbReference type="SMART" id="SM00829">
    <property type="entry name" value="PKS_ER"/>
    <property type="match status" value="1"/>
</dbReference>
<name>A0ABY7LPK6_9BACT</name>
<dbReference type="PANTHER" id="PTHR44013">
    <property type="entry name" value="ZINC-TYPE ALCOHOL DEHYDROGENASE-LIKE PROTEIN C16A3.02C"/>
    <property type="match status" value="1"/>
</dbReference>
<dbReference type="InterPro" id="IPR002364">
    <property type="entry name" value="Quin_OxRdtase/zeta-crystal_CS"/>
</dbReference>
<dbReference type="InterPro" id="IPR013154">
    <property type="entry name" value="ADH-like_N"/>
</dbReference>
<dbReference type="SUPFAM" id="SSF50129">
    <property type="entry name" value="GroES-like"/>
    <property type="match status" value="1"/>
</dbReference>
<gene>
    <name evidence="2" type="ORF">O3303_02140</name>
</gene>
<proteinExistence type="predicted"/>
<dbReference type="PANTHER" id="PTHR44013:SF1">
    <property type="entry name" value="ZINC-TYPE ALCOHOL DEHYDROGENASE-LIKE PROTEIN C16A3.02C"/>
    <property type="match status" value="1"/>
</dbReference>
<evidence type="ECO:0000259" key="1">
    <source>
        <dbReference type="SMART" id="SM00829"/>
    </source>
</evidence>
<dbReference type="Proteomes" id="UP001211005">
    <property type="component" value="Chromosome"/>
</dbReference>
<dbReference type="Pfam" id="PF13602">
    <property type="entry name" value="ADH_zinc_N_2"/>
    <property type="match status" value="1"/>
</dbReference>
<dbReference type="PROSITE" id="PS01162">
    <property type="entry name" value="QOR_ZETA_CRYSTAL"/>
    <property type="match status" value="1"/>
</dbReference>
<dbReference type="InterPro" id="IPR052733">
    <property type="entry name" value="Chloroplast_QOR"/>
</dbReference>
<evidence type="ECO:0000313" key="2">
    <source>
        <dbReference type="EMBL" id="WBA42366.1"/>
    </source>
</evidence>
<dbReference type="InterPro" id="IPR011032">
    <property type="entry name" value="GroES-like_sf"/>
</dbReference>
<protein>
    <submittedName>
        <fullName evidence="2">NAD(P)-dependent alcohol dehydrogenase</fullName>
    </submittedName>
</protein>
<dbReference type="EMBL" id="CP114767">
    <property type="protein sequence ID" value="WBA42366.1"/>
    <property type="molecule type" value="Genomic_DNA"/>
</dbReference>
<keyword evidence="3" id="KW-1185">Reference proteome</keyword>
<feature type="domain" description="Enoyl reductase (ER)" evidence="1">
    <location>
        <begin position="10"/>
        <end position="312"/>
    </location>
</feature>
<dbReference type="SUPFAM" id="SSF51735">
    <property type="entry name" value="NAD(P)-binding Rossmann-fold domains"/>
    <property type="match status" value="1"/>
</dbReference>
<dbReference type="InterPro" id="IPR020843">
    <property type="entry name" value="ER"/>
</dbReference>